<comment type="caution">
    <text evidence="9">The sequence shown here is derived from an EMBL/GenBank/DDBJ whole genome shotgun (WGS) entry which is preliminary data.</text>
</comment>
<dbReference type="CDD" id="cd00086">
    <property type="entry name" value="homeodomain"/>
    <property type="match status" value="1"/>
</dbReference>
<dbReference type="EMBL" id="JASJQH010006904">
    <property type="protein sequence ID" value="KAK9728071.1"/>
    <property type="molecule type" value="Genomic_DNA"/>
</dbReference>
<organism evidence="9 10">
    <name type="scientific">Basidiobolus ranarum</name>
    <dbReference type="NCBI Taxonomy" id="34480"/>
    <lineage>
        <taxon>Eukaryota</taxon>
        <taxon>Fungi</taxon>
        <taxon>Fungi incertae sedis</taxon>
        <taxon>Zoopagomycota</taxon>
        <taxon>Entomophthoromycotina</taxon>
        <taxon>Basidiobolomycetes</taxon>
        <taxon>Basidiobolales</taxon>
        <taxon>Basidiobolaceae</taxon>
        <taxon>Basidiobolus</taxon>
    </lineage>
</organism>
<dbReference type="InterPro" id="IPR009057">
    <property type="entry name" value="Homeodomain-like_sf"/>
</dbReference>
<dbReference type="PROSITE" id="PS50071">
    <property type="entry name" value="HOMEOBOX_2"/>
    <property type="match status" value="1"/>
</dbReference>
<evidence type="ECO:0000256" key="7">
    <source>
        <dbReference type="SAM" id="MobiDB-lite"/>
    </source>
</evidence>
<dbReference type="InterPro" id="IPR051000">
    <property type="entry name" value="Homeobox_DNA-bind_prot"/>
</dbReference>
<comment type="subcellular location">
    <subcellularLocation>
        <location evidence="1 5 6">Nucleus</location>
    </subcellularLocation>
</comment>
<keyword evidence="3 5" id="KW-0371">Homeobox</keyword>
<feature type="region of interest" description="Disordered" evidence="7">
    <location>
        <begin position="1"/>
        <end position="50"/>
    </location>
</feature>
<keyword evidence="2 5" id="KW-0238">DNA-binding</keyword>
<dbReference type="PROSITE" id="PS00027">
    <property type="entry name" value="HOMEOBOX_1"/>
    <property type="match status" value="1"/>
</dbReference>
<dbReference type="InterPro" id="IPR001356">
    <property type="entry name" value="HD"/>
</dbReference>
<dbReference type="Proteomes" id="UP001479436">
    <property type="component" value="Unassembled WGS sequence"/>
</dbReference>
<evidence type="ECO:0000256" key="5">
    <source>
        <dbReference type="PROSITE-ProRule" id="PRU00108"/>
    </source>
</evidence>
<dbReference type="Gene3D" id="1.10.10.60">
    <property type="entry name" value="Homeodomain-like"/>
    <property type="match status" value="1"/>
</dbReference>
<dbReference type="PANTHER" id="PTHR24324">
    <property type="entry name" value="HOMEOBOX PROTEIN HHEX"/>
    <property type="match status" value="1"/>
</dbReference>
<evidence type="ECO:0000256" key="2">
    <source>
        <dbReference type="ARBA" id="ARBA00023125"/>
    </source>
</evidence>
<evidence type="ECO:0000259" key="8">
    <source>
        <dbReference type="PROSITE" id="PS50071"/>
    </source>
</evidence>
<accession>A0ABR2W9U2</accession>
<dbReference type="SMART" id="SM00389">
    <property type="entry name" value="HOX"/>
    <property type="match status" value="1"/>
</dbReference>
<evidence type="ECO:0000256" key="6">
    <source>
        <dbReference type="RuleBase" id="RU000682"/>
    </source>
</evidence>
<gene>
    <name evidence="9" type="ORF">K7432_001323</name>
</gene>
<feature type="domain" description="Homeobox" evidence="8">
    <location>
        <begin position="40"/>
        <end position="100"/>
    </location>
</feature>
<evidence type="ECO:0000313" key="9">
    <source>
        <dbReference type="EMBL" id="KAK9728071.1"/>
    </source>
</evidence>
<evidence type="ECO:0000256" key="3">
    <source>
        <dbReference type="ARBA" id="ARBA00023155"/>
    </source>
</evidence>
<protein>
    <recommendedName>
        <fullName evidence="8">Homeobox domain-containing protein</fullName>
    </recommendedName>
</protein>
<evidence type="ECO:0000256" key="4">
    <source>
        <dbReference type="ARBA" id="ARBA00023242"/>
    </source>
</evidence>
<dbReference type="PANTHER" id="PTHR24324:SF5">
    <property type="entry name" value="HEMATOPOIETICALLY-EXPRESSED HOMEOBOX PROTEIN HHEX"/>
    <property type="match status" value="1"/>
</dbReference>
<proteinExistence type="predicted"/>
<sequence length="300" mass="34315">MAWVDTDSKTASSAPTSFHAPSDWVNTKPEEFASNNKPTVNPRKPRRRTNKEEQTILEEAFQVNHRPSSEIKEQLARQLNMSLRTVQIWFQNRRQSLKKKKYEPLIVPQELDMESKDCEQKKKRNFTVLKLNCRTIKRSQLSWHYESKNIFIKTQQPKESPDLPAFKKVKLSSPLTPLDSAFNTDKLPPLLLSISHTDSSNLPSSPMSESTISYEESHSKKASETCEVGTCCQLPPIRNMVTRNCSPLCIYEEQALMLPSLTLPPLSILQAKSFNSTNNIYPTYHKPEHTLGVREGLLNC</sequence>
<keyword evidence="4 5" id="KW-0539">Nucleus</keyword>
<dbReference type="Pfam" id="PF00046">
    <property type="entry name" value="Homeodomain"/>
    <property type="match status" value="1"/>
</dbReference>
<name>A0ABR2W9U2_9FUNG</name>
<evidence type="ECO:0000313" key="10">
    <source>
        <dbReference type="Proteomes" id="UP001479436"/>
    </source>
</evidence>
<dbReference type="SUPFAM" id="SSF46689">
    <property type="entry name" value="Homeodomain-like"/>
    <property type="match status" value="1"/>
</dbReference>
<reference evidence="9 10" key="1">
    <citation type="submission" date="2023-04" db="EMBL/GenBank/DDBJ databases">
        <title>Genome of Basidiobolus ranarum AG-B5.</title>
        <authorList>
            <person name="Stajich J.E."/>
            <person name="Carter-House D."/>
            <person name="Gryganskyi A."/>
        </authorList>
    </citation>
    <scope>NUCLEOTIDE SEQUENCE [LARGE SCALE GENOMIC DNA]</scope>
    <source>
        <strain evidence="9 10">AG-B5</strain>
    </source>
</reference>
<dbReference type="InterPro" id="IPR017970">
    <property type="entry name" value="Homeobox_CS"/>
</dbReference>
<feature type="DNA-binding region" description="Homeobox" evidence="5">
    <location>
        <begin position="42"/>
        <end position="101"/>
    </location>
</feature>
<keyword evidence="10" id="KW-1185">Reference proteome</keyword>
<evidence type="ECO:0000256" key="1">
    <source>
        <dbReference type="ARBA" id="ARBA00004123"/>
    </source>
</evidence>